<dbReference type="EMBL" id="BDRX01000056">
    <property type="protein sequence ID" value="GBF94856.1"/>
    <property type="molecule type" value="Genomic_DNA"/>
</dbReference>
<evidence type="ECO:0000256" key="1">
    <source>
        <dbReference type="SAM" id="MobiDB-lite"/>
    </source>
</evidence>
<evidence type="ECO:0000313" key="3">
    <source>
        <dbReference type="Proteomes" id="UP000247498"/>
    </source>
</evidence>
<evidence type="ECO:0000313" key="2">
    <source>
        <dbReference type="EMBL" id="GBF94856.1"/>
    </source>
</evidence>
<protein>
    <submittedName>
        <fullName evidence="2">Uncharacterized protein</fullName>
    </submittedName>
</protein>
<accession>A0A2V0P4S8</accession>
<keyword evidence="3" id="KW-1185">Reference proteome</keyword>
<organism evidence="2 3">
    <name type="scientific">Raphidocelis subcapitata</name>
    <dbReference type="NCBI Taxonomy" id="307507"/>
    <lineage>
        <taxon>Eukaryota</taxon>
        <taxon>Viridiplantae</taxon>
        <taxon>Chlorophyta</taxon>
        <taxon>core chlorophytes</taxon>
        <taxon>Chlorophyceae</taxon>
        <taxon>CS clade</taxon>
        <taxon>Sphaeropleales</taxon>
        <taxon>Selenastraceae</taxon>
        <taxon>Raphidocelis</taxon>
    </lineage>
</organism>
<name>A0A2V0P4S8_9CHLO</name>
<dbReference type="InParanoid" id="A0A2V0P4S8"/>
<feature type="region of interest" description="Disordered" evidence="1">
    <location>
        <begin position="45"/>
        <end position="83"/>
    </location>
</feature>
<dbReference type="Proteomes" id="UP000247498">
    <property type="component" value="Unassembled WGS sequence"/>
</dbReference>
<gene>
    <name evidence="2" type="ORF">Rsub_08028</name>
</gene>
<comment type="caution">
    <text evidence="2">The sequence shown here is derived from an EMBL/GenBank/DDBJ whole genome shotgun (WGS) entry which is preliminary data.</text>
</comment>
<dbReference type="AlphaFoldDB" id="A0A2V0P4S8"/>
<reference evidence="2 3" key="1">
    <citation type="journal article" date="2018" name="Sci. Rep.">
        <title>Raphidocelis subcapitata (=Pseudokirchneriella subcapitata) provides an insight into genome evolution and environmental adaptations in the Sphaeropleales.</title>
        <authorList>
            <person name="Suzuki S."/>
            <person name="Yamaguchi H."/>
            <person name="Nakajima N."/>
            <person name="Kawachi M."/>
        </authorList>
    </citation>
    <scope>NUCLEOTIDE SEQUENCE [LARGE SCALE GENOMIC DNA]</scope>
    <source>
        <strain evidence="2 3">NIES-35</strain>
    </source>
</reference>
<feature type="region of interest" description="Disordered" evidence="1">
    <location>
        <begin position="1"/>
        <end position="21"/>
    </location>
</feature>
<proteinExistence type="predicted"/>
<sequence>MNPDESAHAPVPGIEAPPRRAKMDGLLDAAVVKLLVLERTVTAPFRKLPTRRERAERKERGALPTADRTPKKPSASSKAKARIAELKASAKTAIVEPIARCLRKPKVQAEPPPAAAEVEAPEAEMKIATEIEIQSEAITAEPKEPATEADCGTGDDTQADNGAPIETRADEPVPAATPKIKATPVAALKKALCGLKPAKRGDHDAHVTVPAEPKLFFKGLFASSKVPEPEAAHLLSADTAASLAADEVVVFVETPASEAGGAESKAVKSKAKAGARVARAIRSMFVCFDAQPVC</sequence>
<feature type="compositionally biased region" description="Basic and acidic residues" evidence="1">
    <location>
        <begin position="50"/>
        <end position="61"/>
    </location>
</feature>